<evidence type="ECO:0000313" key="1">
    <source>
        <dbReference type="EMBL" id="JAD34109.1"/>
    </source>
</evidence>
<name>A0A0A8Z429_ARUDO</name>
<dbReference type="EMBL" id="GBRH01263786">
    <property type="protein sequence ID" value="JAD34109.1"/>
    <property type="molecule type" value="Transcribed_RNA"/>
</dbReference>
<dbReference type="AlphaFoldDB" id="A0A0A8Z429"/>
<proteinExistence type="predicted"/>
<organism evidence="1">
    <name type="scientific">Arundo donax</name>
    <name type="common">Giant reed</name>
    <name type="synonym">Donax arundinaceus</name>
    <dbReference type="NCBI Taxonomy" id="35708"/>
    <lineage>
        <taxon>Eukaryota</taxon>
        <taxon>Viridiplantae</taxon>
        <taxon>Streptophyta</taxon>
        <taxon>Embryophyta</taxon>
        <taxon>Tracheophyta</taxon>
        <taxon>Spermatophyta</taxon>
        <taxon>Magnoliopsida</taxon>
        <taxon>Liliopsida</taxon>
        <taxon>Poales</taxon>
        <taxon>Poaceae</taxon>
        <taxon>PACMAD clade</taxon>
        <taxon>Arundinoideae</taxon>
        <taxon>Arundineae</taxon>
        <taxon>Arundo</taxon>
    </lineage>
</organism>
<protein>
    <submittedName>
        <fullName evidence="1">Uncharacterized protein</fullName>
    </submittedName>
</protein>
<reference evidence="1" key="2">
    <citation type="journal article" date="2015" name="Data Brief">
        <title>Shoot transcriptome of the giant reed, Arundo donax.</title>
        <authorList>
            <person name="Barrero R.A."/>
            <person name="Guerrero F.D."/>
            <person name="Moolhuijzen P."/>
            <person name="Goolsby J.A."/>
            <person name="Tidwell J."/>
            <person name="Bellgard S.E."/>
            <person name="Bellgard M.I."/>
        </authorList>
    </citation>
    <scope>NUCLEOTIDE SEQUENCE</scope>
    <source>
        <tissue evidence="1">Shoot tissue taken approximately 20 cm above the soil surface</tissue>
    </source>
</reference>
<sequence>MLFTCRKPQNVGLFTFMA</sequence>
<reference evidence="1" key="1">
    <citation type="submission" date="2014-09" db="EMBL/GenBank/DDBJ databases">
        <authorList>
            <person name="Magalhaes I.L.F."/>
            <person name="Oliveira U."/>
            <person name="Santos F.R."/>
            <person name="Vidigal T.H.D.A."/>
            <person name="Brescovit A.D."/>
            <person name="Santos A.J."/>
        </authorList>
    </citation>
    <scope>NUCLEOTIDE SEQUENCE</scope>
    <source>
        <tissue evidence="1">Shoot tissue taken approximately 20 cm above the soil surface</tissue>
    </source>
</reference>
<accession>A0A0A8Z429</accession>